<evidence type="ECO:0000256" key="6">
    <source>
        <dbReference type="RuleBase" id="RU363053"/>
    </source>
</evidence>
<dbReference type="GO" id="GO:0005739">
    <property type="term" value="C:mitochondrion"/>
    <property type="evidence" value="ECO:0007669"/>
    <property type="project" value="TreeGrafter"/>
</dbReference>
<dbReference type="Pfam" id="PF04117">
    <property type="entry name" value="Mpv17_PMP22"/>
    <property type="match status" value="1"/>
</dbReference>
<feature type="non-terminal residue" evidence="7">
    <location>
        <position position="199"/>
    </location>
</feature>
<organism evidence="7 8">
    <name type="scientific">Saccharata proteae CBS 121410</name>
    <dbReference type="NCBI Taxonomy" id="1314787"/>
    <lineage>
        <taxon>Eukaryota</taxon>
        <taxon>Fungi</taxon>
        <taxon>Dikarya</taxon>
        <taxon>Ascomycota</taxon>
        <taxon>Pezizomycotina</taxon>
        <taxon>Dothideomycetes</taxon>
        <taxon>Dothideomycetes incertae sedis</taxon>
        <taxon>Botryosphaeriales</taxon>
        <taxon>Saccharataceae</taxon>
        <taxon>Saccharata</taxon>
    </lineage>
</organism>
<evidence type="ECO:0000256" key="5">
    <source>
        <dbReference type="ARBA" id="ARBA00023136"/>
    </source>
</evidence>
<protein>
    <submittedName>
        <fullName evidence="7">Uncharacterized protein</fullName>
    </submittedName>
</protein>
<dbReference type="GO" id="GO:0016020">
    <property type="term" value="C:membrane"/>
    <property type="evidence" value="ECO:0007669"/>
    <property type="project" value="UniProtKB-SubCell"/>
</dbReference>
<comment type="subcellular location">
    <subcellularLocation>
        <location evidence="1">Membrane</location>
        <topology evidence="1">Multi-pass membrane protein</topology>
    </subcellularLocation>
</comment>
<dbReference type="OrthoDB" id="430207at2759"/>
<dbReference type="PANTHER" id="PTHR11266">
    <property type="entry name" value="PEROXISOMAL MEMBRANE PROTEIN 2, PXMP2 MPV17"/>
    <property type="match status" value="1"/>
</dbReference>
<evidence type="ECO:0000256" key="2">
    <source>
        <dbReference type="ARBA" id="ARBA00006824"/>
    </source>
</evidence>
<keyword evidence="8" id="KW-1185">Reference proteome</keyword>
<dbReference type="EMBL" id="ML978759">
    <property type="protein sequence ID" value="KAF2083778.1"/>
    <property type="molecule type" value="Genomic_DNA"/>
</dbReference>
<dbReference type="InterPro" id="IPR007248">
    <property type="entry name" value="Mpv17_PMP22"/>
</dbReference>
<keyword evidence="5" id="KW-0472">Membrane</keyword>
<evidence type="ECO:0000256" key="3">
    <source>
        <dbReference type="ARBA" id="ARBA00022692"/>
    </source>
</evidence>
<evidence type="ECO:0000313" key="7">
    <source>
        <dbReference type="EMBL" id="KAF2083778.1"/>
    </source>
</evidence>
<name>A0A9P4HNH0_9PEZI</name>
<keyword evidence="3" id="KW-0812">Transmembrane</keyword>
<comment type="caution">
    <text evidence="7">The sequence shown here is derived from an EMBL/GenBank/DDBJ whole genome shotgun (WGS) entry which is preliminary data.</text>
</comment>
<keyword evidence="4" id="KW-1133">Transmembrane helix</keyword>
<proteinExistence type="inferred from homology"/>
<dbReference type="PANTHER" id="PTHR11266:SF113">
    <property type="entry name" value="MEMBRANE PROTEIN, MPV17_PMP22 FAMILY, PUTATIVE (AFU_ORTHOLOGUE AFUA_1G13840)-RELATED"/>
    <property type="match status" value="1"/>
</dbReference>
<feature type="non-terminal residue" evidence="7">
    <location>
        <position position="1"/>
    </location>
</feature>
<evidence type="ECO:0000313" key="8">
    <source>
        <dbReference type="Proteomes" id="UP000799776"/>
    </source>
</evidence>
<dbReference type="AlphaFoldDB" id="A0A9P4HNH0"/>
<dbReference type="Proteomes" id="UP000799776">
    <property type="component" value="Unassembled WGS sequence"/>
</dbReference>
<accession>A0A9P4HNH0</accession>
<sequence>NIPVPGSYAWLEPVARPFYAYGRAQARRPYLVQILSSLVIWLIGDITAQSISPAGENNTYSPFRTARSLIIGALISIPNYRWFLFLGDCFNYRSRILSLGTKIVVNQICFTPVFNTYFFGMHSLLSGATWGEIVERVRHTVPISWWNSCKLWPAVTAFSFTFIPPSFRSIFAGCVAIGWQTWLTLINQRAADFEKAEHA</sequence>
<comment type="similarity">
    <text evidence="2 6">Belongs to the peroxisomal membrane protein PXMP2/4 family.</text>
</comment>
<evidence type="ECO:0000256" key="1">
    <source>
        <dbReference type="ARBA" id="ARBA00004141"/>
    </source>
</evidence>
<gene>
    <name evidence="7" type="ORF">K490DRAFT_20596</name>
</gene>
<evidence type="ECO:0000256" key="4">
    <source>
        <dbReference type="ARBA" id="ARBA00022989"/>
    </source>
</evidence>
<reference evidence="7" key="1">
    <citation type="journal article" date="2020" name="Stud. Mycol.">
        <title>101 Dothideomycetes genomes: a test case for predicting lifestyles and emergence of pathogens.</title>
        <authorList>
            <person name="Haridas S."/>
            <person name="Albert R."/>
            <person name="Binder M."/>
            <person name="Bloem J."/>
            <person name="Labutti K."/>
            <person name="Salamov A."/>
            <person name="Andreopoulos B."/>
            <person name="Baker S."/>
            <person name="Barry K."/>
            <person name="Bills G."/>
            <person name="Bluhm B."/>
            <person name="Cannon C."/>
            <person name="Castanera R."/>
            <person name="Culley D."/>
            <person name="Daum C."/>
            <person name="Ezra D."/>
            <person name="Gonzalez J."/>
            <person name="Henrissat B."/>
            <person name="Kuo A."/>
            <person name="Liang C."/>
            <person name="Lipzen A."/>
            <person name="Lutzoni F."/>
            <person name="Magnuson J."/>
            <person name="Mondo S."/>
            <person name="Nolan M."/>
            <person name="Ohm R."/>
            <person name="Pangilinan J."/>
            <person name="Park H.-J."/>
            <person name="Ramirez L."/>
            <person name="Alfaro M."/>
            <person name="Sun H."/>
            <person name="Tritt A."/>
            <person name="Yoshinaga Y."/>
            <person name="Zwiers L.-H."/>
            <person name="Turgeon B."/>
            <person name="Goodwin S."/>
            <person name="Spatafora J."/>
            <person name="Crous P."/>
            <person name="Grigoriev I."/>
        </authorList>
    </citation>
    <scope>NUCLEOTIDE SEQUENCE</scope>
    <source>
        <strain evidence="7">CBS 121410</strain>
    </source>
</reference>